<dbReference type="OrthoDB" id="5398685at2759"/>
<evidence type="ECO:0000313" key="3">
    <source>
        <dbReference type="Proteomes" id="UP000799766"/>
    </source>
</evidence>
<feature type="compositionally biased region" description="Basic and acidic residues" evidence="1">
    <location>
        <begin position="53"/>
        <end position="64"/>
    </location>
</feature>
<dbReference type="AlphaFoldDB" id="A0A6A6NYC5"/>
<gene>
    <name evidence="2" type="ORF">BDY21DRAFT_372193</name>
</gene>
<feature type="compositionally biased region" description="Basic and acidic residues" evidence="1">
    <location>
        <begin position="85"/>
        <end position="99"/>
    </location>
</feature>
<evidence type="ECO:0000313" key="2">
    <source>
        <dbReference type="EMBL" id="KAF2456726.1"/>
    </source>
</evidence>
<dbReference type="EMBL" id="MU001682">
    <property type="protein sequence ID" value="KAF2456726.1"/>
    <property type="molecule type" value="Genomic_DNA"/>
</dbReference>
<keyword evidence="3" id="KW-1185">Reference proteome</keyword>
<protein>
    <submittedName>
        <fullName evidence="2">Uncharacterized protein</fullName>
    </submittedName>
</protein>
<evidence type="ECO:0000256" key="1">
    <source>
        <dbReference type="SAM" id="MobiDB-lite"/>
    </source>
</evidence>
<sequence length="99" mass="9931">MSAQQNGHAPGPSADADFAQAFQELSRGERTAQALEDSLGALEARIDELVAAADAREREMRESRGPAAAGAGGGGEPGAGAAGEAEPRRDGAGERGASR</sequence>
<organism evidence="2 3">
    <name type="scientific">Lineolata rhizophorae</name>
    <dbReference type="NCBI Taxonomy" id="578093"/>
    <lineage>
        <taxon>Eukaryota</taxon>
        <taxon>Fungi</taxon>
        <taxon>Dikarya</taxon>
        <taxon>Ascomycota</taxon>
        <taxon>Pezizomycotina</taxon>
        <taxon>Dothideomycetes</taxon>
        <taxon>Dothideomycetes incertae sedis</taxon>
        <taxon>Lineolatales</taxon>
        <taxon>Lineolataceae</taxon>
        <taxon>Lineolata</taxon>
    </lineage>
</organism>
<feature type="region of interest" description="Disordered" evidence="1">
    <location>
        <begin position="1"/>
        <end position="30"/>
    </location>
</feature>
<reference evidence="2" key="1">
    <citation type="journal article" date="2020" name="Stud. Mycol.">
        <title>101 Dothideomycetes genomes: a test case for predicting lifestyles and emergence of pathogens.</title>
        <authorList>
            <person name="Haridas S."/>
            <person name="Albert R."/>
            <person name="Binder M."/>
            <person name="Bloem J."/>
            <person name="Labutti K."/>
            <person name="Salamov A."/>
            <person name="Andreopoulos B."/>
            <person name="Baker S."/>
            <person name="Barry K."/>
            <person name="Bills G."/>
            <person name="Bluhm B."/>
            <person name="Cannon C."/>
            <person name="Castanera R."/>
            <person name="Culley D."/>
            <person name="Daum C."/>
            <person name="Ezra D."/>
            <person name="Gonzalez J."/>
            <person name="Henrissat B."/>
            <person name="Kuo A."/>
            <person name="Liang C."/>
            <person name="Lipzen A."/>
            <person name="Lutzoni F."/>
            <person name="Magnuson J."/>
            <person name="Mondo S."/>
            <person name="Nolan M."/>
            <person name="Ohm R."/>
            <person name="Pangilinan J."/>
            <person name="Park H.-J."/>
            <person name="Ramirez L."/>
            <person name="Alfaro M."/>
            <person name="Sun H."/>
            <person name="Tritt A."/>
            <person name="Yoshinaga Y."/>
            <person name="Zwiers L.-H."/>
            <person name="Turgeon B."/>
            <person name="Goodwin S."/>
            <person name="Spatafora J."/>
            <person name="Crous P."/>
            <person name="Grigoriev I."/>
        </authorList>
    </citation>
    <scope>NUCLEOTIDE SEQUENCE</scope>
    <source>
        <strain evidence="2">ATCC 16933</strain>
    </source>
</reference>
<name>A0A6A6NYC5_9PEZI</name>
<dbReference type="Proteomes" id="UP000799766">
    <property type="component" value="Unassembled WGS sequence"/>
</dbReference>
<proteinExistence type="predicted"/>
<feature type="region of interest" description="Disordered" evidence="1">
    <location>
        <begin position="53"/>
        <end position="99"/>
    </location>
</feature>
<feature type="compositionally biased region" description="Gly residues" evidence="1">
    <location>
        <begin position="70"/>
        <end position="81"/>
    </location>
</feature>
<accession>A0A6A6NYC5</accession>